<dbReference type="AlphaFoldDB" id="Q9D6U1"/>
<feature type="region of interest" description="Disordered" evidence="1">
    <location>
        <begin position="1"/>
        <end position="40"/>
    </location>
</feature>
<reference evidence="2" key="7">
    <citation type="journal article" date="2005" name="Science">
        <title>The Transcriptional Landscape of the Mammalian Genome.</title>
        <authorList>
            <consortium name="The FANTOM Consortium"/>
            <consortium name="Riken Genome Exploration Research Group and Genome Science Group (Genome Network Project Core Group)"/>
        </authorList>
    </citation>
    <scope>NUCLEOTIDE SEQUENCE</scope>
    <source>
        <strain evidence="2">C57BL/6J</strain>
        <tissue evidence="2">Tongue</tissue>
    </source>
</reference>
<feature type="compositionally biased region" description="Polar residues" evidence="1">
    <location>
        <begin position="63"/>
        <end position="73"/>
    </location>
</feature>
<reference evidence="2" key="4">
    <citation type="submission" date="2000-07" db="EMBL/GenBank/DDBJ databases">
        <authorList>
            <person name="Adachi J."/>
            <person name="Aizawa K."/>
            <person name="Akahira S."/>
            <person name="Akimura T."/>
            <person name="Arai A."/>
            <person name="Aono H."/>
            <person name="Arakawa T."/>
            <person name="Bono H."/>
            <person name="Carninci P."/>
            <person name="Fukuda S."/>
            <person name="Fukunishi Y."/>
            <person name="Furuno M."/>
            <person name="Hanagaki T."/>
            <person name="Hara A."/>
            <person name="Hayatsu N."/>
            <person name="Hiramoto K."/>
            <person name="Hiraoka T."/>
            <person name="Hori F."/>
            <person name="Imotani K."/>
            <person name="Ishii Y."/>
            <person name="Itoh M."/>
            <person name="Izawa M."/>
            <person name="Kasukawa T."/>
            <person name="Kato H."/>
            <person name="Kawai J."/>
            <person name="Kojima Y."/>
            <person name="Konno H."/>
            <person name="Kouda M."/>
            <person name="Koya S."/>
            <person name="Kurihara C."/>
            <person name="Matsuyama T."/>
            <person name="Miyazaki A."/>
            <person name="Nishi K."/>
            <person name="Nomura K."/>
            <person name="Numazaki R."/>
            <person name="Ohno M."/>
            <person name="Okazaki Y."/>
            <person name="Okido T."/>
            <person name="Owa C."/>
            <person name="Saito H."/>
            <person name="Saito R."/>
            <person name="Sakai C."/>
            <person name="Sakai K."/>
            <person name="Sano H."/>
            <person name="Sasaki D."/>
            <person name="Shibata K."/>
            <person name="Shibata Y."/>
            <person name="Shinagawa A."/>
            <person name="Shiraki T."/>
            <person name="Sogabe Y."/>
            <person name="Suzuki H."/>
            <person name="Tagami M."/>
            <person name="Tagawa A."/>
            <person name="Takahashi F."/>
            <person name="Tanaka T."/>
            <person name="Tejima Y."/>
            <person name="Toya T."/>
            <person name="Yamamura T."/>
            <person name="Yasunishi A."/>
            <person name="Yoshida K."/>
            <person name="Yoshino M."/>
            <person name="Muramatsu M."/>
            <person name="Hayashizaki Y."/>
        </authorList>
    </citation>
    <scope>NUCLEOTIDE SEQUENCE</scope>
    <source>
        <strain evidence="2">C57BL/6J</strain>
        <tissue evidence="2">Tongue</tissue>
    </source>
</reference>
<reference evidence="2" key="8">
    <citation type="journal article" date="2005" name="Science">
        <title>Antisense Transcription in the Mammalian Transcriptome.</title>
        <authorList>
            <consortium name="RIKEN Genome Exploration Research Group and Genome Science Group (Genome Network Project Core Group) and the FANTOM Consortium"/>
        </authorList>
    </citation>
    <scope>NUCLEOTIDE SEQUENCE</scope>
    <source>
        <strain evidence="2">C57BL/6J</strain>
        <tissue evidence="2">Tongue</tissue>
    </source>
</reference>
<dbReference type="EMBL" id="AK009963">
    <property type="protein sequence ID" value="BAB26613.1"/>
    <property type="molecule type" value="mRNA"/>
</dbReference>
<feature type="region of interest" description="Disordered" evidence="1">
    <location>
        <begin position="63"/>
        <end position="85"/>
    </location>
</feature>
<sequence>MAPSIAPGIARKPPPLRDGRAGARASLRKQGPSRPRRRAKASYLCELHHGGGLRRRRVWRASSSEELSGSHTKATAVAGTDDSGARTTACQLQLASEAKD</sequence>
<organism evidence="2">
    <name type="scientific">Mus musculus</name>
    <name type="common">Mouse</name>
    <dbReference type="NCBI Taxonomy" id="10090"/>
    <lineage>
        <taxon>Eukaryota</taxon>
        <taxon>Metazoa</taxon>
        <taxon>Chordata</taxon>
        <taxon>Craniata</taxon>
        <taxon>Vertebrata</taxon>
        <taxon>Euteleostomi</taxon>
        <taxon>Mammalia</taxon>
        <taxon>Eutheria</taxon>
        <taxon>Euarchontoglires</taxon>
        <taxon>Glires</taxon>
        <taxon>Rodentia</taxon>
        <taxon>Myomorpha</taxon>
        <taxon>Muroidea</taxon>
        <taxon>Muridae</taxon>
        <taxon>Murinae</taxon>
        <taxon>Mus</taxon>
        <taxon>Mus</taxon>
    </lineage>
</organism>
<reference evidence="2" key="2">
    <citation type="journal article" date="2000" name="Genome Res.">
        <title>Normalization and subtraction of cap-trapper-selected cDNAs to prepare full-length cDNA libraries for rapid discovery of new genes.</title>
        <authorList>
            <person name="Carninci P."/>
            <person name="Shibata Y."/>
            <person name="Hayatsu N."/>
            <person name="Sugahara Y."/>
            <person name="Shibata K."/>
            <person name="Itoh M."/>
            <person name="Konno H."/>
            <person name="Okazaki Y."/>
            <person name="Muramatsu M."/>
            <person name="Hayashizaki Y."/>
        </authorList>
    </citation>
    <scope>NUCLEOTIDE SEQUENCE</scope>
    <source>
        <strain evidence="2">C57BL/6J</strain>
        <tissue evidence="2">Tongue</tissue>
    </source>
</reference>
<evidence type="ECO:0000313" key="2">
    <source>
        <dbReference type="EMBL" id="BAB26613.1"/>
    </source>
</evidence>
<proteinExistence type="evidence at transcript level"/>
<protein>
    <submittedName>
        <fullName evidence="2">Uncharacterized protein</fullName>
    </submittedName>
</protein>
<reference evidence="2" key="6">
    <citation type="journal article" date="2002" name="Nature">
        <title>Analysis of the mouse transcriptome based on functional annotation of 60,770 full-length cDNAs.</title>
        <authorList>
            <consortium name="The FANTOM Consortium and the RIKEN Genome Exploration Research Group Phase I and II Team"/>
        </authorList>
    </citation>
    <scope>NUCLEOTIDE SEQUENCE</scope>
    <source>
        <strain evidence="2">C57BL/6J</strain>
        <tissue evidence="2">Tongue</tissue>
    </source>
</reference>
<evidence type="ECO:0000256" key="1">
    <source>
        <dbReference type="SAM" id="MobiDB-lite"/>
    </source>
</evidence>
<reference evidence="2" key="5">
    <citation type="journal article" date="2001" name="Nature">
        <title>Functional annotation of a full-length mouse cDNA collection.</title>
        <authorList>
            <consortium name="The RIKEN Genome Exploration Research Group Phase II Team and the FANTOM Consortium"/>
        </authorList>
    </citation>
    <scope>NUCLEOTIDE SEQUENCE</scope>
    <source>
        <strain evidence="2">C57BL/6J</strain>
        <tissue evidence="2">Tongue</tissue>
    </source>
</reference>
<name>Q9D6U1_MOUSE</name>
<reference evidence="2" key="3">
    <citation type="journal article" date="2000" name="Genome Res.">
        <title>RIKEN integrated sequence analysis (RISA) system--384-format sequencing pipeline with 384 multicapillary sequencer.</title>
        <authorList>
            <person name="Shibata K."/>
            <person name="Itoh M."/>
            <person name="Aizawa K."/>
            <person name="Nagaoka S."/>
            <person name="Sasaki N."/>
            <person name="Carninci P."/>
            <person name="Konno H."/>
            <person name="Akiyama J."/>
            <person name="Nishi K."/>
            <person name="Kitsunai T."/>
            <person name="Tashiro H."/>
            <person name="Itoh M."/>
            <person name="Sumi N."/>
            <person name="Ishii Y."/>
            <person name="Nakamura S."/>
            <person name="Hazama M."/>
            <person name="Nishine T."/>
            <person name="Harada A."/>
            <person name="Yamamoto R."/>
            <person name="Matsumoto H."/>
            <person name="Sakaguchi S."/>
            <person name="Ikegami T."/>
            <person name="Kashiwagi K."/>
            <person name="Fujiwake S."/>
            <person name="Inoue K."/>
            <person name="Togawa Y."/>
            <person name="Izawa M."/>
            <person name="Ohara E."/>
            <person name="Watahiki M."/>
            <person name="Yoneda Y."/>
            <person name="Ishikawa T."/>
            <person name="Ozawa K."/>
            <person name="Tanaka T."/>
            <person name="Matsuura S."/>
            <person name="Kawai J."/>
            <person name="Okazaki Y."/>
            <person name="Muramatsu M."/>
            <person name="Inoue Y."/>
            <person name="Kira A."/>
            <person name="Hayashizaki Y."/>
        </authorList>
    </citation>
    <scope>NUCLEOTIDE SEQUENCE</scope>
    <source>
        <strain evidence="2">C57BL/6J</strain>
        <tissue evidence="2">Tongue</tissue>
    </source>
</reference>
<reference evidence="2" key="1">
    <citation type="journal article" date="1999" name="Methods Enzymol.">
        <title>High-efficiency full-length cDNA cloning.</title>
        <authorList>
            <person name="Carninci P."/>
            <person name="Hayashizaki Y."/>
        </authorList>
    </citation>
    <scope>NUCLEOTIDE SEQUENCE</scope>
    <source>
        <strain evidence="2">C57BL/6J</strain>
        <tissue evidence="2">Tongue</tissue>
    </source>
</reference>
<accession>Q9D6U1</accession>